<evidence type="ECO:0000313" key="11">
    <source>
        <dbReference type="Proteomes" id="UP000007799"/>
    </source>
</evidence>
<keyword evidence="2" id="KW-0444">Lipid biosynthesis</keyword>
<evidence type="ECO:0000256" key="2">
    <source>
        <dbReference type="ARBA" id="ARBA00022516"/>
    </source>
</evidence>
<dbReference type="AlphaFoldDB" id="F2UB55"/>
<dbReference type="GO" id="GO:0012505">
    <property type="term" value="C:endomembrane system"/>
    <property type="evidence" value="ECO:0007669"/>
    <property type="project" value="UniProtKB-SubCell"/>
</dbReference>
<keyword evidence="5" id="KW-0443">Lipid metabolism</keyword>
<evidence type="ECO:0000256" key="9">
    <source>
        <dbReference type="SAM" id="Phobius"/>
    </source>
</evidence>
<dbReference type="Gene3D" id="1.20.120.1630">
    <property type="match status" value="1"/>
</dbReference>
<reference evidence="10" key="1">
    <citation type="submission" date="2009-08" db="EMBL/GenBank/DDBJ databases">
        <title>Annotation of Salpingoeca rosetta.</title>
        <authorList>
            <consortium name="The Broad Institute Genome Sequencing Platform"/>
            <person name="Russ C."/>
            <person name="Cuomo C."/>
            <person name="Burger G."/>
            <person name="Gray M.W."/>
            <person name="Holland P.W.H."/>
            <person name="King N."/>
            <person name="Lang F.B.F."/>
            <person name="Roger A.J."/>
            <person name="Ruiz-Trillo I."/>
            <person name="Young S.K."/>
            <person name="Zeng Q."/>
            <person name="Gargeya S."/>
            <person name="Alvarado L."/>
            <person name="Berlin A."/>
            <person name="Chapman S.B."/>
            <person name="Chen Z."/>
            <person name="Freedman E."/>
            <person name="Gellesch M."/>
            <person name="Goldberg J."/>
            <person name="Griggs A."/>
            <person name="Gujja S."/>
            <person name="Heilman E."/>
            <person name="Heiman D."/>
            <person name="Howarth C."/>
            <person name="Mehta T."/>
            <person name="Neiman D."/>
            <person name="Pearson M."/>
            <person name="Roberts A."/>
            <person name="Saif S."/>
            <person name="Shea T."/>
            <person name="Shenoy N."/>
            <person name="Sisk P."/>
            <person name="Stolte C."/>
            <person name="Sykes S."/>
            <person name="White J."/>
            <person name="Yandava C."/>
            <person name="Haas B."/>
            <person name="Nusbaum C."/>
            <person name="Birren B."/>
        </authorList>
    </citation>
    <scope>NUCLEOTIDE SEQUENCE [LARGE SCALE GENOMIC DNA]</scope>
    <source>
        <strain evidence="10">ATCC 50818</strain>
    </source>
</reference>
<gene>
    <name evidence="10" type="ORF">PTSG_12356</name>
</gene>
<dbReference type="GeneID" id="16074206"/>
<feature type="transmembrane region" description="Helical" evidence="9">
    <location>
        <begin position="135"/>
        <end position="152"/>
    </location>
</feature>
<organism evidence="11">
    <name type="scientific">Salpingoeca rosetta (strain ATCC 50818 / BSB-021)</name>
    <dbReference type="NCBI Taxonomy" id="946362"/>
    <lineage>
        <taxon>Eukaryota</taxon>
        <taxon>Choanoflagellata</taxon>
        <taxon>Craspedida</taxon>
        <taxon>Salpingoecidae</taxon>
        <taxon>Salpingoeca</taxon>
    </lineage>
</organism>
<keyword evidence="7" id="KW-0594">Phospholipid biosynthesis</keyword>
<keyword evidence="11" id="KW-1185">Reference proteome</keyword>
<dbReference type="KEGG" id="sre:PTSG_12356"/>
<dbReference type="Pfam" id="PF04191">
    <property type="entry name" value="PEMT"/>
    <property type="match status" value="1"/>
</dbReference>
<evidence type="ECO:0008006" key="12">
    <source>
        <dbReference type="Google" id="ProtNLM"/>
    </source>
</evidence>
<dbReference type="EMBL" id="GL832967">
    <property type="protein sequence ID" value="EGD74068.1"/>
    <property type="molecule type" value="Genomic_DNA"/>
</dbReference>
<dbReference type="Proteomes" id="UP000007799">
    <property type="component" value="Unassembled WGS sequence"/>
</dbReference>
<protein>
    <recommendedName>
        <fullName evidence="12">Isoprenylcysteine carboxylmethyltransferase family protein</fullName>
    </recommendedName>
</protein>
<feature type="transmembrane region" description="Helical" evidence="9">
    <location>
        <begin position="21"/>
        <end position="40"/>
    </location>
</feature>
<proteinExistence type="predicted"/>
<keyword evidence="3 9" id="KW-0812">Transmembrane</keyword>
<evidence type="ECO:0000256" key="7">
    <source>
        <dbReference type="ARBA" id="ARBA00023209"/>
    </source>
</evidence>
<dbReference type="GO" id="GO:0006656">
    <property type="term" value="P:phosphatidylcholine biosynthetic process"/>
    <property type="evidence" value="ECO:0007669"/>
    <property type="project" value="UniProtKB-UniPathway"/>
</dbReference>
<name>F2UB55_SALR5</name>
<evidence type="ECO:0000256" key="4">
    <source>
        <dbReference type="ARBA" id="ARBA00022989"/>
    </source>
</evidence>
<evidence type="ECO:0000313" key="10">
    <source>
        <dbReference type="EMBL" id="EGD74068.1"/>
    </source>
</evidence>
<dbReference type="RefSeq" id="XP_004993630.1">
    <property type="nucleotide sequence ID" value="XM_004993573.1"/>
</dbReference>
<dbReference type="InterPro" id="IPR007318">
    <property type="entry name" value="Phopholipid_MeTrfase"/>
</dbReference>
<dbReference type="UniPathway" id="UPA00753"/>
<evidence type="ECO:0000256" key="8">
    <source>
        <dbReference type="ARBA" id="ARBA00023264"/>
    </source>
</evidence>
<feature type="transmembrane region" description="Helical" evidence="9">
    <location>
        <begin position="60"/>
        <end position="81"/>
    </location>
</feature>
<keyword evidence="6 9" id="KW-0472">Membrane</keyword>
<dbReference type="InParanoid" id="F2UB55"/>
<comment type="subcellular location">
    <subcellularLocation>
        <location evidence="1">Endomembrane system</location>
        <topology evidence="1">Multi-pass membrane protein</topology>
    </subcellularLocation>
</comment>
<keyword evidence="8" id="KW-1208">Phospholipid metabolism</keyword>
<evidence type="ECO:0000256" key="3">
    <source>
        <dbReference type="ARBA" id="ARBA00022692"/>
    </source>
</evidence>
<keyword evidence="4 9" id="KW-1133">Transmembrane helix</keyword>
<sequence length="196" mass="22167">MQQGSSPRLTRQAAPSTPASVLAAVLLLPSMLVVIVPYVILRTGFGYRVPDENVTTFRFFGLLPLAAGAFMCLWAFWDLLIHGGGKLPIFRLTQLPNGSETQVFRGVFRYTRNPVYAGVCLTLFGQAVYFVSGTLFFFTLLCFVALHLLVVVHEEPLYRALYQEAYSEYCRRVPRWKPEWDKVLAEENIGRDGLPR</sequence>
<evidence type="ECO:0000256" key="1">
    <source>
        <dbReference type="ARBA" id="ARBA00004127"/>
    </source>
</evidence>
<accession>F2UB55</accession>
<evidence type="ECO:0000256" key="5">
    <source>
        <dbReference type="ARBA" id="ARBA00023098"/>
    </source>
</evidence>
<evidence type="ECO:0000256" key="6">
    <source>
        <dbReference type="ARBA" id="ARBA00023136"/>
    </source>
</evidence>